<feature type="coiled-coil region" evidence="2">
    <location>
        <begin position="115"/>
        <end position="191"/>
    </location>
</feature>
<proteinExistence type="inferred from homology"/>
<gene>
    <name evidence="3" type="ORF">Enr10x_29250</name>
</gene>
<keyword evidence="4" id="KW-1185">Reference proteome</keyword>
<sequence length="226" mass="25374">MGIFKKISDIISANLGEMMEEYENPELMLKQAISEMENSIRTALQETAKSLASEKKLAKEMAHNENESRHWQERAAQAVAAGDDELARKALSRKKEHEKISVALQDQLKVCQEANQTLRHQLDGMKAKLAEAKRSLATLSARNKAAQVRKKIYARSGEMNFDLDDSAFQTFEQLREKVEQAEAEADALAELQGIDPASWDRDEVGVSDSEIDQELEQLKQAQNSGQ</sequence>
<dbReference type="RefSeq" id="WP_145450139.1">
    <property type="nucleotide sequence ID" value="NZ_CP037421.1"/>
</dbReference>
<dbReference type="PANTHER" id="PTHR31088:SF6">
    <property type="entry name" value="PHAGE SHOCK PROTEIN A"/>
    <property type="match status" value="1"/>
</dbReference>
<dbReference type="Pfam" id="PF04012">
    <property type="entry name" value="PspA_IM30"/>
    <property type="match status" value="1"/>
</dbReference>
<dbReference type="PANTHER" id="PTHR31088">
    <property type="entry name" value="MEMBRANE-ASSOCIATED PROTEIN VIPP1, CHLOROPLASTIC"/>
    <property type="match status" value="1"/>
</dbReference>
<accession>A0A517Q7J4</accession>
<evidence type="ECO:0008006" key="5">
    <source>
        <dbReference type="Google" id="ProtNLM"/>
    </source>
</evidence>
<dbReference type="AlphaFoldDB" id="A0A517Q7J4"/>
<dbReference type="InterPro" id="IPR007157">
    <property type="entry name" value="PspA_VIPP1"/>
</dbReference>
<reference evidence="3 4" key="1">
    <citation type="submission" date="2019-03" db="EMBL/GenBank/DDBJ databases">
        <title>Deep-cultivation of Planctomycetes and their phenomic and genomic characterization uncovers novel biology.</title>
        <authorList>
            <person name="Wiegand S."/>
            <person name="Jogler M."/>
            <person name="Boedeker C."/>
            <person name="Pinto D."/>
            <person name="Vollmers J."/>
            <person name="Rivas-Marin E."/>
            <person name="Kohn T."/>
            <person name="Peeters S.H."/>
            <person name="Heuer A."/>
            <person name="Rast P."/>
            <person name="Oberbeckmann S."/>
            <person name="Bunk B."/>
            <person name="Jeske O."/>
            <person name="Meyerdierks A."/>
            <person name="Storesund J.E."/>
            <person name="Kallscheuer N."/>
            <person name="Luecker S."/>
            <person name="Lage O.M."/>
            <person name="Pohl T."/>
            <person name="Merkel B.J."/>
            <person name="Hornburger P."/>
            <person name="Mueller R.-W."/>
            <person name="Bruemmer F."/>
            <person name="Labrenz M."/>
            <person name="Spormann A.M."/>
            <person name="Op den Camp H."/>
            <person name="Overmann J."/>
            <person name="Amann R."/>
            <person name="Jetten M.S.M."/>
            <person name="Mascher T."/>
            <person name="Medema M.H."/>
            <person name="Devos D.P."/>
            <person name="Kaster A.-K."/>
            <person name="Ovreas L."/>
            <person name="Rohde M."/>
            <person name="Galperin M.Y."/>
            <person name="Jogler C."/>
        </authorList>
    </citation>
    <scope>NUCLEOTIDE SEQUENCE [LARGE SCALE GENOMIC DNA]</scope>
    <source>
        <strain evidence="3 4">Enr10</strain>
    </source>
</reference>
<evidence type="ECO:0000256" key="2">
    <source>
        <dbReference type="SAM" id="Coils"/>
    </source>
</evidence>
<evidence type="ECO:0000256" key="1">
    <source>
        <dbReference type="ARBA" id="ARBA00043985"/>
    </source>
</evidence>
<organism evidence="3 4">
    <name type="scientific">Gimesia panareensis</name>
    <dbReference type="NCBI Taxonomy" id="2527978"/>
    <lineage>
        <taxon>Bacteria</taxon>
        <taxon>Pseudomonadati</taxon>
        <taxon>Planctomycetota</taxon>
        <taxon>Planctomycetia</taxon>
        <taxon>Planctomycetales</taxon>
        <taxon>Planctomycetaceae</taxon>
        <taxon>Gimesia</taxon>
    </lineage>
</organism>
<comment type="similarity">
    <text evidence="1">Belongs to the PspA/Vipp/IM30 family.</text>
</comment>
<protein>
    <recommendedName>
        <fullName evidence="5">Phage shock protein A</fullName>
    </recommendedName>
</protein>
<evidence type="ECO:0000313" key="3">
    <source>
        <dbReference type="EMBL" id="QDT27607.1"/>
    </source>
</evidence>
<name>A0A517Q7J4_9PLAN</name>
<evidence type="ECO:0000313" key="4">
    <source>
        <dbReference type="Proteomes" id="UP000315647"/>
    </source>
</evidence>
<dbReference type="EMBL" id="CP037421">
    <property type="protein sequence ID" value="QDT27607.1"/>
    <property type="molecule type" value="Genomic_DNA"/>
</dbReference>
<dbReference type="Proteomes" id="UP000315647">
    <property type="component" value="Chromosome"/>
</dbReference>
<keyword evidence="2" id="KW-0175">Coiled coil</keyword>